<keyword evidence="7 12" id="KW-0406">Ion transport</keyword>
<comment type="catalytic activity">
    <reaction evidence="11">
        <text>fluoride(in) = fluoride(out)</text>
        <dbReference type="Rhea" id="RHEA:76159"/>
        <dbReference type="ChEBI" id="CHEBI:17051"/>
    </reaction>
    <physiologicalReaction direction="left-to-right" evidence="11">
        <dbReference type="Rhea" id="RHEA:76160"/>
    </physiologicalReaction>
</comment>
<comment type="subcellular location">
    <subcellularLocation>
        <location evidence="1 12">Cell membrane</location>
        <topology evidence="1 12">Multi-pass membrane protein</topology>
    </subcellularLocation>
</comment>
<reference evidence="13 14" key="1">
    <citation type="submission" date="2018-01" db="EMBL/GenBank/DDBJ databases">
        <title>Draft genome sequence of Paucibacter aquatile CR182 isolated from freshwater of the Nakdong River.</title>
        <authorList>
            <person name="Choi A."/>
            <person name="Chung E.J."/>
        </authorList>
    </citation>
    <scope>NUCLEOTIDE SEQUENCE [LARGE SCALE GENOMIC DNA]</scope>
    <source>
        <strain evidence="13 14">CR182</strain>
    </source>
</reference>
<dbReference type="GO" id="GO:0005886">
    <property type="term" value="C:plasma membrane"/>
    <property type="evidence" value="ECO:0007669"/>
    <property type="project" value="UniProtKB-SubCell"/>
</dbReference>
<dbReference type="EMBL" id="POSP01000003">
    <property type="protein sequence ID" value="PND37332.1"/>
    <property type="molecule type" value="Genomic_DNA"/>
</dbReference>
<evidence type="ECO:0000313" key="14">
    <source>
        <dbReference type="Proteomes" id="UP000235916"/>
    </source>
</evidence>
<evidence type="ECO:0000256" key="7">
    <source>
        <dbReference type="ARBA" id="ARBA00023065"/>
    </source>
</evidence>
<organism evidence="13 14">
    <name type="scientific">Kinneretia aquatilis</name>
    <dbReference type="NCBI Taxonomy" id="2070761"/>
    <lineage>
        <taxon>Bacteria</taxon>
        <taxon>Pseudomonadati</taxon>
        <taxon>Pseudomonadota</taxon>
        <taxon>Betaproteobacteria</taxon>
        <taxon>Burkholderiales</taxon>
        <taxon>Sphaerotilaceae</taxon>
        <taxon>Roseateles</taxon>
    </lineage>
</organism>
<evidence type="ECO:0000256" key="3">
    <source>
        <dbReference type="ARBA" id="ARBA00022519"/>
    </source>
</evidence>
<keyword evidence="4 12" id="KW-0812">Transmembrane</keyword>
<keyword evidence="2 12" id="KW-1003">Cell membrane</keyword>
<keyword evidence="3" id="KW-0997">Cell inner membrane</keyword>
<evidence type="ECO:0000313" key="13">
    <source>
        <dbReference type="EMBL" id="PND37332.1"/>
    </source>
</evidence>
<keyword evidence="9 12" id="KW-0407">Ion channel</keyword>
<feature type="transmembrane region" description="Helical" evidence="12">
    <location>
        <begin position="68"/>
        <end position="87"/>
    </location>
</feature>
<keyword evidence="14" id="KW-1185">Reference proteome</keyword>
<dbReference type="AlphaFoldDB" id="A0A2N8KV99"/>
<protein>
    <recommendedName>
        <fullName evidence="12">Fluoride-specific ion channel FluC</fullName>
    </recommendedName>
</protein>
<dbReference type="Pfam" id="PF02537">
    <property type="entry name" value="CRCB"/>
    <property type="match status" value="1"/>
</dbReference>
<keyword evidence="8 12" id="KW-0472">Membrane</keyword>
<comment type="caution">
    <text evidence="13">The sequence shown here is derived from an EMBL/GenBank/DDBJ whole genome shotgun (WGS) entry which is preliminary data.</text>
</comment>
<feature type="transmembrane region" description="Helical" evidence="12">
    <location>
        <begin position="37"/>
        <end position="61"/>
    </location>
</feature>
<dbReference type="PANTHER" id="PTHR28259">
    <property type="entry name" value="FLUORIDE EXPORT PROTEIN 1-RELATED"/>
    <property type="match status" value="1"/>
</dbReference>
<evidence type="ECO:0000256" key="1">
    <source>
        <dbReference type="ARBA" id="ARBA00004651"/>
    </source>
</evidence>
<keyword evidence="5 12" id="KW-1133">Transmembrane helix</keyword>
<dbReference type="NCBIfam" id="TIGR00494">
    <property type="entry name" value="crcB"/>
    <property type="match status" value="1"/>
</dbReference>
<dbReference type="InterPro" id="IPR003691">
    <property type="entry name" value="FluC"/>
</dbReference>
<name>A0A2N8KV99_9BURK</name>
<comment type="function">
    <text evidence="12">Fluoride-specific ion channel. Important for reducing fluoride concentration in the cell, thus reducing its toxicity.</text>
</comment>
<evidence type="ECO:0000256" key="6">
    <source>
        <dbReference type="ARBA" id="ARBA00023053"/>
    </source>
</evidence>
<evidence type="ECO:0000256" key="10">
    <source>
        <dbReference type="ARBA" id="ARBA00035120"/>
    </source>
</evidence>
<feature type="transmembrane region" description="Helical" evidence="12">
    <location>
        <begin position="107"/>
        <end position="129"/>
    </location>
</feature>
<evidence type="ECO:0000256" key="12">
    <source>
        <dbReference type="HAMAP-Rule" id="MF_00454"/>
    </source>
</evidence>
<evidence type="ECO:0000256" key="9">
    <source>
        <dbReference type="ARBA" id="ARBA00023303"/>
    </source>
</evidence>
<comment type="similarity">
    <text evidence="10 12">Belongs to the fluoride channel Fluc/FEX (TC 1.A.43) family.</text>
</comment>
<dbReference type="Proteomes" id="UP000235916">
    <property type="component" value="Unassembled WGS sequence"/>
</dbReference>
<keyword evidence="6 12" id="KW-0915">Sodium</keyword>
<feature type="binding site" evidence="12">
    <location>
        <position position="82"/>
    </location>
    <ligand>
        <name>Na(+)</name>
        <dbReference type="ChEBI" id="CHEBI:29101"/>
        <note>structural</note>
    </ligand>
</feature>
<dbReference type="GO" id="GO:0140114">
    <property type="term" value="P:cellular detoxification of fluoride"/>
    <property type="evidence" value="ECO:0007669"/>
    <property type="project" value="UniProtKB-UniRule"/>
</dbReference>
<evidence type="ECO:0000256" key="11">
    <source>
        <dbReference type="ARBA" id="ARBA00035585"/>
    </source>
</evidence>
<dbReference type="GO" id="GO:0046872">
    <property type="term" value="F:metal ion binding"/>
    <property type="evidence" value="ECO:0007669"/>
    <property type="project" value="UniProtKB-KW"/>
</dbReference>
<gene>
    <name evidence="12 13" type="primary">crcB</name>
    <name evidence="12" type="synonym">fluC</name>
    <name evidence="13" type="ORF">C1O66_07170</name>
</gene>
<dbReference type="PANTHER" id="PTHR28259:SF1">
    <property type="entry name" value="FLUORIDE EXPORT PROTEIN 1-RELATED"/>
    <property type="match status" value="1"/>
</dbReference>
<evidence type="ECO:0000256" key="2">
    <source>
        <dbReference type="ARBA" id="ARBA00022475"/>
    </source>
</evidence>
<dbReference type="HAMAP" id="MF_00454">
    <property type="entry name" value="FluC"/>
    <property type="match status" value="1"/>
</dbReference>
<keyword evidence="12" id="KW-0479">Metal-binding</keyword>
<dbReference type="GO" id="GO:0062054">
    <property type="term" value="F:fluoride channel activity"/>
    <property type="evidence" value="ECO:0007669"/>
    <property type="project" value="UniProtKB-UniRule"/>
</dbReference>
<evidence type="ECO:0000256" key="5">
    <source>
        <dbReference type="ARBA" id="ARBA00022989"/>
    </source>
</evidence>
<proteinExistence type="inferred from homology"/>
<dbReference type="RefSeq" id="WP_102767251.1">
    <property type="nucleotide sequence ID" value="NZ_POSP01000003.1"/>
</dbReference>
<evidence type="ECO:0000256" key="4">
    <source>
        <dbReference type="ARBA" id="ARBA00022692"/>
    </source>
</evidence>
<keyword evidence="12" id="KW-0813">Transport</keyword>
<feature type="binding site" evidence="12">
    <location>
        <position position="79"/>
    </location>
    <ligand>
        <name>Na(+)</name>
        <dbReference type="ChEBI" id="CHEBI:29101"/>
        <note>structural</note>
    </ligand>
</feature>
<accession>A0A2N8KV99</accession>
<sequence>MSGLPVGLAQGAAVAGGAALGALCRWVAGVYFNSSYAGFPLGTLLVNLVGGLLIGMALEWFGRTPDEFLRLLLVTGFLGGLTTFSAFSGESLGLLQRGEMGMALLHAAAHVLGSLACAALGMRLIRLWLAMGA</sequence>
<dbReference type="OrthoDB" id="9806299at2"/>
<comment type="activity regulation">
    <text evidence="12">Na(+) is not transported, but it plays an essential structural role and its presence is essential for fluoride channel function.</text>
</comment>
<evidence type="ECO:0000256" key="8">
    <source>
        <dbReference type="ARBA" id="ARBA00023136"/>
    </source>
</evidence>